<gene>
    <name evidence="1" type="ORF">F7O44_09330</name>
</gene>
<dbReference type="Proteomes" id="UP000460435">
    <property type="component" value="Unassembled WGS sequence"/>
</dbReference>
<reference evidence="1 2" key="1">
    <citation type="submission" date="2019-11" db="EMBL/GenBank/DDBJ databases">
        <authorList>
            <person name="Li X.-J."/>
            <person name="Feng X.-M."/>
        </authorList>
    </citation>
    <scope>NUCLEOTIDE SEQUENCE [LARGE SCALE GENOMIC DNA]</scope>
    <source>
        <strain evidence="1 2">XMNu-373</strain>
    </source>
</reference>
<dbReference type="AlphaFoldDB" id="A0A7K3M200"/>
<keyword evidence="2" id="KW-1185">Reference proteome</keyword>
<dbReference type="Gene3D" id="2.30.110.10">
    <property type="entry name" value="Electron Transport, Fmn-binding Protein, Chain A"/>
    <property type="match status" value="1"/>
</dbReference>
<dbReference type="InterPro" id="IPR012349">
    <property type="entry name" value="Split_barrel_FMN-bd"/>
</dbReference>
<sequence>MSFVMTSAERESFLSGIHVGVLAVERDGRAPLAVPIWYDYEPGGDVLLWMHRDSIKDQLISKAGRLTLVAQTEQAPYKYVSVEGPVVSNGEAPTRQQALAITRRYLPDDEAVAYVDGSLGEVSILVRMRPEKWLSNDQSK</sequence>
<comment type="caution">
    <text evidence="1">The sequence shown here is derived from an EMBL/GenBank/DDBJ whole genome shotgun (WGS) entry which is preliminary data.</text>
</comment>
<dbReference type="SUPFAM" id="SSF50475">
    <property type="entry name" value="FMN-binding split barrel"/>
    <property type="match status" value="1"/>
</dbReference>
<dbReference type="RefSeq" id="WP_162449927.1">
    <property type="nucleotide sequence ID" value="NZ_WLZY01000002.1"/>
</dbReference>
<protein>
    <submittedName>
        <fullName evidence="1">Pyridoxamine 5'-phosphate oxidase</fullName>
    </submittedName>
</protein>
<evidence type="ECO:0000313" key="1">
    <source>
        <dbReference type="EMBL" id="NDL57270.1"/>
    </source>
</evidence>
<evidence type="ECO:0000313" key="2">
    <source>
        <dbReference type="Proteomes" id="UP000460435"/>
    </source>
</evidence>
<dbReference type="EMBL" id="WLZY01000002">
    <property type="protein sequence ID" value="NDL57270.1"/>
    <property type="molecule type" value="Genomic_DNA"/>
</dbReference>
<organism evidence="1 2">
    <name type="scientific">Phytoactinopolyspora mesophila</name>
    <dbReference type="NCBI Taxonomy" id="2650750"/>
    <lineage>
        <taxon>Bacteria</taxon>
        <taxon>Bacillati</taxon>
        <taxon>Actinomycetota</taxon>
        <taxon>Actinomycetes</taxon>
        <taxon>Jiangellales</taxon>
        <taxon>Jiangellaceae</taxon>
        <taxon>Phytoactinopolyspora</taxon>
    </lineage>
</organism>
<proteinExistence type="predicted"/>
<accession>A0A7K3M200</accession>
<name>A0A7K3M200_9ACTN</name>